<evidence type="ECO:0000313" key="6">
    <source>
        <dbReference type="Proteomes" id="UP000838412"/>
    </source>
</evidence>
<keyword evidence="2" id="KW-0443">Lipid metabolism</keyword>
<dbReference type="InterPro" id="IPR000873">
    <property type="entry name" value="AMP-dep_synth/lig_dom"/>
</dbReference>
<dbReference type="InterPro" id="IPR042099">
    <property type="entry name" value="ANL_N_sf"/>
</dbReference>
<dbReference type="PANTHER" id="PTHR42814">
    <property type="entry name" value="AMP-BINDING DOMAIN-CONTAINING PROTEIN"/>
    <property type="match status" value="1"/>
</dbReference>
<reference evidence="5" key="1">
    <citation type="submission" date="2022-01" db="EMBL/GenBank/DDBJ databases">
        <authorList>
            <person name="Braso-Vives M."/>
        </authorList>
    </citation>
    <scope>NUCLEOTIDE SEQUENCE</scope>
</reference>
<evidence type="ECO:0000313" key="5">
    <source>
        <dbReference type="EMBL" id="CAH1273850.1"/>
    </source>
</evidence>
<dbReference type="InterPro" id="IPR020845">
    <property type="entry name" value="AMP-binding_CS"/>
</dbReference>
<evidence type="ECO:0000256" key="1">
    <source>
        <dbReference type="ARBA" id="ARBA00006432"/>
    </source>
</evidence>
<dbReference type="PANTHER" id="PTHR42814:SF3">
    <property type="entry name" value="BETA-N-ACETYLHEXOSAMINIDASE"/>
    <property type="match status" value="1"/>
</dbReference>
<evidence type="ECO:0000259" key="3">
    <source>
        <dbReference type="Pfam" id="PF00501"/>
    </source>
</evidence>
<dbReference type="Proteomes" id="UP000838412">
    <property type="component" value="Chromosome 9"/>
</dbReference>
<dbReference type="InterPro" id="IPR045851">
    <property type="entry name" value="AMP-bd_C_sf"/>
</dbReference>
<proteinExistence type="inferred from homology"/>
<dbReference type="EMBL" id="OV696694">
    <property type="protein sequence ID" value="CAH1273850.1"/>
    <property type="molecule type" value="Genomic_DNA"/>
</dbReference>
<dbReference type="OrthoDB" id="10253869at2759"/>
<feature type="domain" description="AMP-dependent synthetase/ligase" evidence="3">
    <location>
        <begin position="38"/>
        <end position="429"/>
    </location>
</feature>
<keyword evidence="6" id="KW-1185">Reference proteome</keyword>
<accession>A0A8K0F0T4</accession>
<protein>
    <submittedName>
        <fullName evidence="5">ACSF2 protein</fullName>
    </submittedName>
</protein>
<gene>
    <name evidence="5" type="primary">ACSF2</name>
    <name evidence="5" type="ORF">BLAG_LOCUS25059</name>
</gene>
<dbReference type="PROSITE" id="PS00455">
    <property type="entry name" value="AMP_BINDING"/>
    <property type="match status" value="1"/>
</dbReference>
<dbReference type="GO" id="GO:0006629">
    <property type="term" value="P:lipid metabolic process"/>
    <property type="evidence" value="ECO:0007669"/>
    <property type="project" value="UniProtKB-KW"/>
</dbReference>
<comment type="similarity">
    <text evidence="1">Belongs to the ATP-dependent AMP-binding enzyme family.</text>
</comment>
<dbReference type="Pfam" id="PF00501">
    <property type="entry name" value="AMP-binding"/>
    <property type="match status" value="1"/>
</dbReference>
<name>A0A8K0F0T4_BRALA</name>
<dbReference type="Gene3D" id="3.30.300.30">
    <property type="match status" value="1"/>
</dbReference>
<dbReference type="Gene3D" id="3.40.50.12780">
    <property type="entry name" value="N-terminal domain of ligase-like"/>
    <property type="match status" value="1"/>
</dbReference>
<evidence type="ECO:0000259" key="4">
    <source>
        <dbReference type="Pfam" id="PF13193"/>
    </source>
</evidence>
<sequence length="578" mass="64558">MPAFKKHFLFNRKYFVMSIFRGAVDDPLMEVTFGQLLDDTAARWPDREAYVFKKTGQRVTYADLQKKASKLAAGLKAIGTTRGDVVAWLFEYRPEWVYLYFAVAKLGAIAFPLKEERLGRNVEVMYYALKKAGVKILIMGDISGVDQTDDTIPYLCSLFPEVKTVGPGMLQIKRLPTLTSVVLLESKEAVTGVYTLEEVERMGNDDKLLVEVRTLQDQLSCHDTFRLLLTSGSTGHPKCAEQSMYSLYNNICFKNKALRMPNKGTVLHPCLLWFDVMWPFVAGFTIVVPANRCFSSSEILKTMQEERCHSIVSLYVKECHRLLHDPHLGDYDLSSLERVIVGGNVTPKSLLDRAAKVLPNAKISVNYGATEFISVAVSAVDMTGEGRGSTVGKIFPHTEVQLVDKDGQVVPLGHEGELWVRGHSVFKGYRGDAEKTSKAMTTDGFYKTGDVCILDENGVLKIVGRVSDMIIRDGYNVYPAAAESPLLKHPKVYDVRVTGVPDPISVEEVCACVILKEGQTTDSQELKKFCAEIEMVPIDRPGYLVFMDAFPLTSTQCKVDRKRLRLIAMEKLGLKEEA</sequence>
<dbReference type="Pfam" id="PF13193">
    <property type="entry name" value="AMP-binding_C"/>
    <property type="match status" value="1"/>
</dbReference>
<evidence type="ECO:0000256" key="2">
    <source>
        <dbReference type="ARBA" id="ARBA00023098"/>
    </source>
</evidence>
<feature type="domain" description="AMP-binding enzyme C-terminal" evidence="4">
    <location>
        <begin position="483"/>
        <end position="555"/>
    </location>
</feature>
<dbReference type="InterPro" id="IPR025110">
    <property type="entry name" value="AMP-bd_C"/>
</dbReference>
<organism evidence="5 6">
    <name type="scientific">Branchiostoma lanceolatum</name>
    <name type="common">Common lancelet</name>
    <name type="synonym">Amphioxus lanceolatum</name>
    <dbReference type="NCBI Taxonomy" id="7740"/>
    <lineage>
        <taxon>Eukaryota</taxon>
        <taxon>Metazoa</taxon>
        <taxon>Chordata</taxon>
        <taxon>Cephalochordata</taxon>
        <taxon>Leptocardii</taxon>
        <taxon>Amphioxiformes</taxon>
        <taxon>Branchiostomatidae</taxon>
        <taxon>Branchiostoma</taxon>
    </lineage>
</organism>
<dbReference type="AlphaFoldDB" id="A0A8K0F0T4"/>
<dbReference type="SUPFAM" id="SSF56801">
    <property type="entry name" value="Acetyl-CoA synthetase-like"/>
    <property type="match status" value="1"/>
</dbReference>